<protein>
    <recommendedName>
        <fullName evidence="2">PiggyBac transposable element-derived protein domain-containing protein</fullName>
    </recommendedName>
</protein>
<dbReference type="InterPro" id="IPR029526">
    <property type="entry name" value="PGBD"/>
</dbReference>
<feature type="region of interest" description="Disordered" evidence="1">
    <location>
        <begin position="577"/>
        <end position="605"/>
    </location>
</feature>
<evidence type="ECO:0000259" key="2">
    <source>
        <dbReference type="Pfam" id="PF13843"/>
    </source>
</evidence>
<comment type="caution">
    <text evidence="3">The sequence shown here is derived from an EMBL/GenBank/DDBJ whole genome shotgun (WGS) entry which is preliminary data.</text>
</comment>
<feature type="compositionally biased region" description="Polar residues" evidence="1">
    <location>
        <begin position="515"/>
        <end position="529"/>
    </location>
</feature>
<feature type="compositionally biased region" description="Acidic residues" evidence="1">
    <location>
        <begin position="13"/>
        <end position="40"/>
    </location>
</feature>
<sequence>MEEERVGERSDTELDNESDVEMTGIEDDSETDTGSEGEMEAGFEPLPAAADDWSAEPANITLQNFVEQPGPRHNLDASACPLNFFFLMFPLVLIETLVAETNLYAAQCIAVSPNSSWYNTCVEEMRAFLCMQIMFGIRGRPRLWMYWSEDKRFHDAFISSIMTINRFKNISRYFHCRDTANAPTRGQQGFDPLFKVRNIINTTQATFRAHFQAQRELSVDEAMVGFKGRLSFKQYMPAKPTKWGIKVWTVSDARLSYCLGYDVYTGKASRVDPRRPLGFEVVDELCRPHFMKGHHVYVDRFFNSLDLATYLLLHNTYLCGTILQNRKGLPPFVKLKLKTRGELRQMQRGNLVATSYRDKRTITLISTNQVMGPAADGRPHPLIDYNRFMGGVDKLDQQQSYYPVGRSTMNLALQSFKILNNSIIPFGKPPSGYLRSHHKDKAFKYRGTLFRPSSAHCDNVQIAAEENNKKEVEERDDTSSSSIQEQTYSPTMQNKKMQIKPRRIQSAKGRLEGPSSKNELQNCKQSSGPVSFAEDNKKLEKKPSVVNINAAVDIPDKEESDLVLRANILYRGQNEINQKQRVRPSSAKSTLGYPVSSAEKVEKDHHPAREILKPSVYGLKLGRQVFGNDSNIQEAWANTARNYPFKLKENEESQSEIKKKDEELEASKIPQTLMPLKRWLRKGTHSDVTGLDSDKCLVFLSRDYKSDELPEVPPPQELSDDLPYTCLAATPRAEPKKKHRHPYFEHETEDLKWKCSHSNAFNPNTHGDISFLQNPPHRRNPQEIRLEIAELENLMEGIGSLSSNCSFVKFQAEIRCARALARKLILPNASDIQEPTDTFGLLKFYKEHDKAMEIIRERRRICLEELQLIEKS</sequence>
<dbReference type="AlphaFoldDB" id="A0AAE1B025"/>
<accession>A0AAE1B025</accession>
<organism evidence="3 4">
    <name type="scientific">Elysia crispata</name>
    <name type="common">lettuce slug</name>
    <dbReference type="NCBI Taxonomy" id="231223"/>
    <lineage>
        <taxon>Eukaryota</taxon>
        <taxon>Metazoa</taxon>
        <taxon>Spiralia</taxon>
        <taxon>Lophotrochozoa</taxon>
        <taxon>Mollusca</taxon>
        <taxon>Gastropoda</taxon>
        <taxon>Heterobranchia</taxon>
        <taxon>Euthyneura</taxon>
        <taxon>Panpulmonata</taxon>
        <taxon>Sacoglossa</taxon>
        <taxon>Placobranchoidea</taxon>
        <taxon>Plakobranchidae</taxon>
        <taxon>Elysia</taxon>
    </lineage>
</organism>
<dbReference type="EMBL" id="JAWDGP010000795">
    <property type="protein sequence ID" value="KAK3797243.1"/>
    <property type="molecule type" value="Genomic_DNA"/>
</dbReference>
<feature type="region of interest" description="Disordered" evidence="1">
    <location>
        <begin position="1"/>
        <end position="40"/>
    </location>
</feature>
<dbReference type="PANTHER" id="PTHR46599">
    <property type="entry name" value="PIGGYBAC TRANSPOSABLE ELEMENT-DERIVED PROTEIN 4"/>
    <property type="match status" value="1"/>
</dbReference>
<proteinExistence type="predicted"/>
<keyword evidence="4" id="KW-1185">Reference proteome</keyword>
<feature type="domain" description="PiggyBac transposable element-derived protein" evidence="2">
    <location>
        <begin position="80"/>
        <end position="418"/>
    </location>
</feature>
<dbReference type="Pfam" id="PF13843">
    <property type="entry name" value="DDE_Tnp_1_7"/>
    <property type="match status" value="1"/>
</dbReference>
<feature type="compositionally biased region" description="Basic and acidic residues" evidence="1">
    <location>
        <begin position="1"/>
        <end position="12"/>
    </location>
</feature>
<dbReference type="PANTHER" id="PTHR46599:SF3">
    <property type="entry name" value="PIGGYBAC TRANSPOSABLE ELEMENT-DERIVED PROTEIN 4"/>
    <property type="match status" value="1"/>
</dbReference>
<name>A0AAE1B025_9GAST</name>
<evidence type="ECO:0000313" key="3">
    <source>
        <dbReference type="EMBL" id="KAK3797243.1"/>
    </source>
</evidence>
<evidence type="ECO:0000313" key="4">
    <source>
        <dbReference type="Proteomes" id="UP001283361"/>
    </source>
</evidence>
<reference evidence="3" key="1">
    <citation type="journal article" date="2023" name="G3 (Bethesda)">
        <title>A reference genome for the long-term kleptoplast-retaining sea slug Elysia crispata morphotype clarki.</title>
        <authorList>
            <person name="Eastman K.E."/>
            <person name="Pendleton A.L."/>
            <person name="Shaikh M.A."/>
            <person name="Suttiyut T."/>
            <person name="Ogas R."/>
            <person name="Tomko P."/>
            <person name="Gavelis G."/>
            <person name="Widhalm J.R."/>
            <person name="Wisecaver J.H."/>
        </authorList>
    </citation>
    <scope>NUCLEOTIDE SEQUENCE</scope>
    <source>
        <strain evidence="3">ECLA1</strain>
    </source>
</reference>
<dbReference type="Proteomes" id="UP001283361">
    <property type="component" value="Unassembled WGS sequence"/>
</dbReference>
<feature type="region of interest" description="Disordered" evidence="1">
    <location>
        <begin position="465"/>
        <end position="536"/>
    </location>
</feature>
<gene>
    <name evidence="3" type="ORF">RRG08_030468</name>
</gene>
<feature type="compositionally biased region" description="Polar residues" evidence="1">
    <location>
        <begin position="479"/>
        <end position="496"/>
    </location>
</feature>
<evidence type="ECO:0000256" key="1">
    <source>
        <dbReference type="SAM" id="MobiDB-lite"/>
    </source>
</evidence>